<dbReference type="EMBL" id="CP003557">
    <property type="protein sequence ID" value="AFN73881.1"/>
    <property type="molecule type" value="Genomic_DNA"/>
</dbReference>
<sequence length="422" mass="50101">MFLWGSATSSFQIEGNIKNDFTDYEQKLGYPPYEEGSNHWKMWKDDIDMIRQLNQNAYRFSIEWSRLQPEPNTVSLEALNRYDATVDRLLEKGIEPMITLHHFAHPYWFHDVSPWHTGDSVKRFLDYSDLIFSRLADRVKYWITFNEPVVWSLAAYADAKFPPALSDLNLTMKALFNMMKAHAGAYEILKSYNSESYVGIAKHFIIFKEAREWFYPDKSTARRIDNFFNFMLLDAFITNRITVNFPPLLKFDKPINLNNKIDFWGINYYYRLHTKFKLNLKNPFLLYAKDPATDTGWEIYPKGLKKIIKLVSRYNKEIIITENGIATGNDLVRKKFIKKHVKIVRKQLEKGYKIKGYFYWSLMDNYEWLHGKSKRFGLVEVDYENNYKRTIRPSGHYYAGLIEKFFHDRKRGKINEKKSTGA</sequence>
<gene>
    <name evidence="7" type="ordered locus">MROS_0638</name>
</gene>
<reference evidence="7 8" key="1">
    <citation type="journal article" date="2013" name="PLoS ONE">
        <title>Genomic analysis of Melioribacter roseus, facultatively anaerobic organotrophic bacterium representing a novel deep lineage within Bacteriodetes/Chlorobi group.</title>
        <authorList>
            <person name="Kadnikov V.V."/>
            <person name="Mardanov A.V."/>
            <person name="Podosokorskaya O.A."/>
            <person name="Gavrilov S.N."/>
            <person name="Kublanov I.V."/>
            <person name="Beletsky A.V."/>
            <person name="Bonch-Osmolovskaya E.A."/>
            <person name="Ravin N.V."/>
        </authorList>
    </citation>
    <scope>NUCLEOTIDE SEQUENCE [LARGE SCALE GENOMIC DNA]</scope>
    <source>
        <strain evidence="8">JCM 17771 / P3M-2</strain>
    </source>
</reference>
<evidence type="ECO:0000256" key="5">
    <source>
        <dbReference type="PROSITE-ProRule" id="PRU10055"/>
    </source>
</evidence>
<dbReference type="PRINTS" id="PR00131">
    <property type="entry name" value="GLHYDRLASE1"/>
</dbReference>
<evidence type="ECO:0000313" key="7">
    <source>
        <dbReference type="EMBL" id="AFN73881.1"/>
    </source>
</evidence>
<evidence type="ECO:0000256" key="4">
    <source>
        <dbReference type="ARBA" id="ARBA00023295"/>
    </source>
</evidence>
<accession>I7A1L4</accession>
<dbReference type="EC" id="3.2.1.21" evidence="2"/>
<feature type="active site" description="Nucleophile" evidence="5">
    <location>
        <position position="322"/>
    </location>
</feature>
<organism evidence="7 8">
    <name type="scientific">Melioribacter roseus (strain DSM 23840 / JCM 17771 / VKM B-2668 / P3M-2)</name>
    <dbReference type="NCBI Taxonomy" id="1191523"/>
    <lineage>
        <taxon>Bacteria</taxon>
        <taxon>Pseudomonadati</taxon>
        <taxon>Ignavibacteriota</taxon>
        <taxon>Ignavibacteria</taxon>
        <taxon>Ignavibacteriales</taxon>
        <taxon>Melioribacteraceae</taxon>
        <taxon>Melioribacter</taxon>
    </lineage>
</organism>
<dbReference type="STRING" id="1191523.MROS_0638"/>
<proteinExistence type="inferred from homology"/>
<keyword evidence="3" id="KW-0378">Hydrolase</keyword>
<keyword evidence="4 7" id="KW-0326">Glycosidase</keyword>
<dbReference type="PANTHER" id="PTHR10353:SF36">
    <property type="entry name" value="LP05116P"/>
    <property type="match status" value="1"/>
</dbReference>
<dbReference type="Pfam" id="PF00232">
    <property type="entry name" value="Glyco_hydro_1"/>
    <property type="match status" value="1"/>
</dbReference>
<evidence type="ECO:0000256" key="1">
    <source>
        <dbReference type="ARBA" id="ARBA00010838"/>
    </source>
</evidence>
<dbReference type="GO" id="GO:0008422">
    <property type="term" value="F:beta-glucosidase activity"/>
    <property type="evidence" value="ECO:0007669"/>
    <property type="project" value="UniProtKB-EC"/>
</dbReference>
<dbReference type="AlphaFoldDB" id="I7A1L4"/>
<dbReference type="HOGENOM" id="CLU_001859_1_3_10"/>
<dbReference type="PROSITE" id="PS00572">
    <property type="entry name" value="GLYCOSYL_HYDROL_F1_1"/>
    <property type="match status" value="1"/>
</dbReference>
<evidence type="ECO:0000313" key="8">
    <source>
        <dbReference type="Proteomes" id="UP000009011"/>
    </source>
</evidence>
<dbReference type="Proteomes" id="UP000009011">
    <property type="component" value="Chromosome"/>
</dbReference>
<dbReference type="eggNOG" id="COG2723">
    <property type="taxonomic scope" value="Bacteria"/>
</dbReference>
<evidence type="ECO:0000256" key="3">
    <source>
        <dbReference type="ARBA" id="ARBA00022801"/>
    </source>
</evidence>
<name>I7A1L4_MELRP</name>
<dbReference type="PANTHER" id="PTHR10353">
    <property type="entry name" value="GLYCOSYL HYDROLASE"/>
    <property type="match status" value="1"/>
</dbReference>
<dbReference type="KEGG" id="mro:MROS_0638"/>
<dbReference type="InterPro" id="IPR001360">
    <property type="entry name" value="Glyco_hydro_1"/>
</dbReference>
<evidence type="ECO:0000256" key="2">
    <source>
        <dbReference type="ARBA" id="ARBA00012744"/>
    </source>
</evidence>
<dbReference type="Gene3D" id="3.20.20.80">
    <property type="entry name" value="Glycosidases"/>
    <property type="match status" value="1"/>
</dbReference>
<comment type="similarity">
    <text evidence="1 6">Belongs to the glycosyl hydrolase 1 family.</text>
</comment>
<dbReference type="GO" id="GO:0016052">
    <property type="term" value="P:carbohydrate catabolic process"/>
    <property type="evidence" value="ECO:0007669"/>
    <property type="project" value="TreeGrafter"/>
</dbReference>
<protein>
    <recommendedName>
        <fullName evidence="2">beta-glucosidase</fullName>
        <ecNumber evidence="2">3.2.1.21</ecNumber>
    </recommendedName>
</protein>
<dbReference type="GO" id="GO:0005829">
    <property type="term" value="C:cytosol"/>
    <property type="evidence" value="ECO:0007669"/>
    <property type="project" value="TreeGrafter"/>
</dbReference>
<dbReference type="InterPro" id="IPR018120">
    <property type="entry name" value="Glyco_hydro_1_AS"/>
</dbReference>
<evidence type="ECO:0000256" key="6">
    <source>
        <dbReference type="RuleBase" id="RU003690"/>
    </source>
</evidence>
<dbReference type="SUPFAM" id="SSF51445">
    <property type="entry name" value="(Trans)glycosidases"/>
    <property type="match status" value="1"/>
</dbReference>
<dbReference type="InterPro" id="IPR017853">
    <property type="entry name" value="GH"/>
</dbReference>
<keyword evidence="8" id="KW-1185">Reference proteome</keyword>